<evidence type="ECO:0000259" key="6">
    <source>
        <dbReference type="PROSITE" id="PS50850"/>
    </source>
</evidence>
<evidence type="ECO:0000256" key="3">
    <source>
        <dbReference type="ARBA" id="ARBA00022989"/>
    </source>
</evidence>
<keyword evidence="4 5" id="KW-0472">Membrane</keyword>
<dbReference type="SUPFAM" id="SSF103473">
    <property type="entry name" value="MFS general substrate transporter"/>
    <property type="match status" value="1"/>
</dbReference>
<feature type="transmembrane region" description="Helical" evidence="5">
    <location>
        <begin position="57"/>
        <end position="79"/>
    </location>
</feature>
<feature type="transmembrane region" description="Helical" evidence="5">
    <location>
        <begin position="112"/>
        <end position="132"/>
    </location>
</feature>
<dbReference type="GO" id="GO:0005886">
    <property type="term" value="C:plasma membrane"/>
    <property type="evidence" value="ECO:0007669"/>
    <property type="project" value="TreeGrafter"/>
</dbReference>
<dbReference type="PROSITE" id="PS00217">
    <property type="entry name" value="SUGAR_TRANSPORT_2"/>
    <property type="match status" value="1"/>
</dbReference>
<feature type="transmembrane region" description="Helical" evidence="5">
    <location>
        <begin position="221"/>
        <end position="239"/>
    </location>
</feature>
<dbReference type="CDD" id="cd17316">
    <property type="entry name" value="MFS_SV2_like"/>
    <property type="match status" value="1"/>
</dbReference>
<feature type="transmembrane region" description="Helical" evidence="5">
    <location>
        <begin position="21"/>
        <end position="45"/>
    </location>
</feature>
<protein>
    <submittedName>
        <fullName evidence="7">Major facilitator superfamily MFS_1</fullName>
    </submittedName>
</protein>
<dbReference type="AlphaFoldDB" id="A0A2U3K071"/>
<dbReference type="EMBL" id="OMOD01000017">
    <property type="protein sequence ID" value="SPF33055.1"/>
    <property type="molecule type" value="Genomic_DNA"/>
</dbReference>
<gene>
    <name evidence="7" type="ORF">SBA1_1130007</name>
</gene>
<feature type="transmembrane region" description="Helical" evidence="5">
    <location>
        <begin position="173"/>
        <end position="192"/>
    </location>
</feature>
<dbReference type="InterPro" id="IPR020846">
    <property type="entry name" value="MFS_dom"/>
</dbReference>
<dbReference type="Pfam" id="PF07690">
    <property type="entry name" value="MFS_1"/>
    <property type="match status" value="1"/>
</dbReference>
<evidence type="ECO:0000256" key="5">
    <source>
        <dbReference type="SAM" id="Phobius"/>
    </source>
</evidence>
<dbReference type="Gene3D" id="1.20.1250.20">
    <property type="entry name" value="MFS general substrate transporter like domains"/>
    <property type="match status" value="2"/>
</dbReference>
<dbReference type="Proteomes" id="UP000238701">
    <property type="component" value="Unassembled WGS sequence"/>
</dbReference>
<proteinExistence type="predicted"/>
<feature type="domain" description="Major facilitator superfamily (MFS) profile" evidence="6">
    <location>
        <begin position="21"/>
        <end position="400"/>
    </location>
</feature>
<evidence type="ECO:0000256" key="1">
    <source>
        <dbReference type="ARBA" id="ARBA00004141"/>
    </source>
</evidence>
<comment type="subcellular location">
    <subcellularLocation>
        <location evidence="1">Membrane</location>
        <topology evidence="1">Multi-pass membrane protein</topology>
    </subcellularLocation>
</comment>
<evidence type="ECO:0000256" key="2">
    <source>
        <dbReference type="ARBA" id="ARBA00022692"/>
    </source>
</evidence>
<keyword evidence="2 5" id="KW-0812">Transmembrane</keyword>
<feature type="transmembrane region" description="Helical" evidence="5">
    <location>
        <begin position="344"/>
        <end position="368"/>
    </location>
</feature>
<dbReference type="InterPro" id="IPR011701">
    <property type="entry name" value="MFS"/>
</dbReference>
<feature type="transmembrane region" description="Helical" evidence="5">
    <location>
        <begin position="259"/>
        <end position="279"/>
    </location>
</feature>
<dbReference type="PANTHER" id="PTHR23508">
    <property type="entry name" value="CARBOXYLIC ACID TRANSPORTER PROTEIN HOMOLOG"/>
    <property type="match status" value="1"/>
</dbReference>
<reference evidence="8" key="1">
    <citation type="submission" date="2018-02" db="EMBL/GenBank/DDBJ databases">
        <authorList>
            <person name="Hausmann B."/>
        </authorList>
    </citation>
    <scope>NUCLEOTIDE SEQUENCE [LARGE SCALE GENOMIC DNA]</scope>
    <source>
        <strain evidence="8">Peat soil MAG SbA1</strain>
    </source>
</reference>
<accession>A0A2U3K071</accession>
<evidence type="ECO:0000256" key="4">
    <source>
        <dbReference type="ARBA" id="ARBA00023136"/>
    </source>
</evidence>
<evidence type="ECO:0000313" key="8">
    <source>
        <dbReference type="Proteomes" id="UP000238701"/>
    </source>
</evidence>
<dbReference type="PROSITE" id="PS50850">
    <property type="entry name" value="MFS"/>
    <property type="match status" value="1"/>
</dbReference>
<name>A0A2U3K071_9BACT</name>
<feature type="transmembrane region" description="Helical" evidence="5">
    <location>
        <begin position="288"/>
        <end position="306"/>
    </location>
</feature>
<dbReference type="GO" id="GO:0046943">
    <property type="term" value="F:carboxylic acid transmembrane transporter activity"/>
    <property type="evidence" value="ECO:0007669"/>
    <property type="project" value="TreeGrafter"/>
</dbReference>
<organism evidence="7 8">
    <name type="scientific">Candidatus Sulfotelmatobacter kueseliae</name>
    <dbReference type="NCBI Taxonomy" id="2042962"/>
    <lineage>
        <taxon>Bacteria</taxon>
        <taxon>Pseudomonadati</taxon>
        <taxon>Acidobacteriota</taxon>
        <taxon>Terriglobia</taxon>
        <taxon>Terriglobales</taxon>
        <taxon>Candidatus Korobacteraceae</taxon>
        <taxon>Candidatus Sulfotelmatobacter</taxon>
    </lineage>
</organism>
<feature type="transmembrane region" description="Helical" evidence="5">
    <location>
        <begin position="144"/>
        <end position="167"/>
    </location>
</feature>
<dbReference type="PROSITE" id="PS00216">
    <property type="entry name" value="SUGAR_TRANSPORT_1"/>
    <property type="match status" value="1"/>
</dbReference>
<dbReference type="InterPro" id="IPR036259">
    <property type="entry name" value="MFS_trans_sf"/>
</dbReference>
<dbReference type="PANTHER" id="PTHR23508:SF10">
    <property type="entry name" value="CARBOXYLIC ACID TRANSPORTER PROTEIN HOMOLOG"/>
    <property type="match status" value="1"/>
</dbReference>
<keyword evidence="3 5" id="KW-1133">Transmembrane helix</keyword>
<dbReference type="InterPro" id="IPR005829">
    <property type="entry name" value="Sugar_transporter_CS"/>
</dbReference>
<feature type="transmembrane region" description="Helical" evidence="5">
    <location>
        <begin position="374"/>
        <end position="395"/>
    </location>
</feature>
<evidence type="ECO:0000313" key="7">
    <source>
        <dbReference type="EMBL" id="SPF33055.1"/>
    </source>
</evidence>
<sequence>MVPPPPTPPAARLPKQGHGPAVFAGFLGWTLDAFDFFLVVFSLTAIAKEFHRSDAQIALSLTLTLMFRPVGAFIFGLMADRYGRRLPLMIDLVFYSVVEVLTGFAHSFTTFLVLRALFGIGMGGEWGVGASLAMEKVPPRLRGFLSGLLQEGYAFGYLLAAVCFYFVFPRWGWRPMFFIGGLPALLGLFVRFKVKESEVWEKTRHTNWTNLGREICSHWKLFLYMALLMTMMSFTSHGTQDMYPTFLQRQWGMGATKRAAITAISMVGAILGGLLGGLLSDRIGRRRAMVAALVSAAALVPLWAYAPSLTLLVVGAFLLQFMVQGAWGIVPAHLSELSPDSVRGFLPGFAYQCGILVASSVAYLEAILAQHTRYANAMALTAFTVFTLAAVVVGLGREHKAIQFGA</sequence>